<proteinExistence type="predicted"/>
<comment type="caution">
    <text evidence="1">The sequence shown here is derived from an EMBL/GenBank/DDBJ whole genome shotgun (WGS) entry which is preliminary data.</text>
</comment>
<organism evidence="1 2">
    <name type="scientific">Candidatus Entotheonella gemina</name>
    <dbReference type="NCBI Taxonomy" id="1429439"/>
    <lineage>
        <taxon>Bacteria</taxon>
        <taxon>Pseudomonadati</taxon>
        <taxon>Nitrospinota/Tectimicrobiota group</taxon>
        <taxon>Candidatus Tectimicrobiota</taxon>
        <taxon>Candidatus Entotheonellia</taxon>
        <taxon>Candidatus Entotheonellales</taxon>
        <taxon>Candidatus Entotheonellaceae</taxon>
        <taxon>Candidatus Entotheonella</taxon>
    </lineage>
</organism>
<keyword evidence="2" id="KW-1185">Reference proteome</keyword>
<dbReference type="EMBL" id="AZHX01001927">
    <property type="protein sequence ID" value="ETW98642.1"/>
    <property type="molecule type" value="Genomic_DNA"/>
</dbReference>
<evidence type="ECO:0000313" key="1">
    <source>
        <dbReference type="EMBL" id="ETW98642.1"/>
    </source>
</evidence>
<reference evidence="1 2" key="1">
    <citation type="journal article" date="2014" name="Nature">
        <title>An environmental bacterial taxon with a large and distinct metabolic repertoire.</title>
        <authorList>
            <person name="Wilson M.C."/>
            <person name="Mori T."/>
            <person name="Ruckert C."/>
            <person name="Uria A.R."/>
            <person name="Helf M.J."/>
            <person name="Takada K."/>
            <person name="Gernert C."/>
            <person name="Steffens U.A."/>
            <person name="Heycke N."/>
            <person name="Schmitt S."/>
            <person name="Rinke C."/>
            <person name="Helfrich E.J."/>
            <person name="Brachmann A.O."/>
            <person name="Gurgui C."/>
            <person name="Wakimoto T."/>
            <person name="Kracht M."/>
            <person name="Crusemann M."/>
            <person name="Hentschel U."/>
            <person name="Abe I."/>
            <person name="Matsunaga S."/>
            <person name="Kalinowski J."/>
            <person name="Takeyama H."/>
            <person name="Piel J."/>
        </authorList>
    </citation>
    <scope>NUCLEOTIDE SEQUENCE [LARGE SCALE GENOMIC DNA]</scope>
    <source>
        <strain evidence="2">TSY2</strain>
    </source>
</reference>
<dbReference type="Proteomes" id="UP000019140">
    <property type="component" value="Unassembled WGS sequence"/>
</dbReference>
<gene>
    <name evidence="1" type="ORF">ETSY2_42490</name>
</gene>
<dbReference type="HOGENOM" id="CLU_2315070_0_0_7"/>
<name>W4LKY1_9BACT</name>
<evidence type="ECO:0000313" key="2">
    <source>
        <dbReference type="Proteomes" id="UP000019140"/>
    </source>
</evidence>
<sequence>MHFSFNNTTPQVVIQRMIKELKNRKLERMVNFDLTESKLIVTIRKLGCSRLVFDVKSDASGHEFSLRERHIVLTHRPFRVEVEKLIQEVVDDLGGQVTT</sequence>
<dbReference type="AlphaFoldDB" id="W4LKY1"/>
<protein>
    <submittedName>
        <fullName evidence="1">Uncharacterized protein</fullName>
    </submittedName>
</protein>
<accession>W4LKY1</accession>